<protein>
    <recommendedName>
        <fullName evidence="3">Transposase</fullName>
    </recommendedName>
</protein>
<evidence type="ECO:0000313" key="2">
    <source>
        <dbReference type="Proteomes" id="UP000629870"/>
    </source>
</evidence>
<accession>A0ABR6NSM3</accession>
<dbReference type="Proteomes" id="UP000629870">
    <property type="component" value="Unassembled WGS sequence"/>
</dbReference>
<evidence type="ECO:0008006" key="3">
    <source>
        <dbReference type="Google" id="ProtNLM"/>
    </source>
</evidence>
<sequence>MTDRKPYRHRFPLSVIGYALRLYHRFALSQRDVQELLHERGVQVSHEKEAAMEHQICPAPHWWVVGWNYARQGTPCGCDSQSRTFQT</sequence>
<comment type="caution">
    <text evidence="1">The sequence shown here is derived from an EMBL/GenBank/DDBJ whole genome shotgun (WGS) entry which is preliminary data.</text>
</comment>
<gene>
    <name evidence="1" type="ORF">HNQ04_002301</name>
</gene>
<proteinExistence type="predicted"/>
<evidence type="ECO:0000313" key="1">
    <source>
        <dbReference type="EMBL" id="MBB6017039.1"/>
    </source>
</evidence>
<keyword evidence="2" id="KW-1185">Reference proteome</keyword>
<name>A0ABR6NSM3_9DEIO</name>
<organism evidence="1 2">
    <name type="scientific">Deinococcus radiopugnans ATCC 19172</name>
    <dbReference type="NCBI Taxonomy" id="585398"/>
    <lineage>
        <taxon>Bacteria</taxon>
        <taxon>Thermotogati</taxon>
        <taxon>Deinococcota</taxon>
        <taxon>Deinococci</taxon>
        <taxon>Deinococcales</taxon>
        <taxon>Deinococcaceae</taxon>
        <taxon>Deinococcus</taxon>
    </lineage>
</organism>
<reference evidence="1 2" key="1">
    <citation type="submission" date="2020-08" db="EMBL/GenBank/DDBJ databases">
        <title>Genomic Encyclopedia of Type Strains, Phase IV (KMG-IV): sequencing the most valuable type-strain genomes for metagenomic binning, comparative biology and taxonomic classification.</title>
        <authorList>
            <person name="Goeker M."/>
        </authorList>
    </citation>
    <scope>NUCLEOTIDE SEQUENCE [LARGE SCALE GENOMIC DNA]</scope>
    <source>
        <strain evidence="1 2">DSM 12027</strain>
    </source>
</reference>
<dbReference type="EMBL" id="JACHEW010000011">
    <property type="protein sequence ID" value="MBB6017039.1"/>
    <property type="molecule type" value="Genomic_DNA"/>
</dbReference>